<dbReference type="AlphaFoldDB" id="A0A9D1I6M8"/>
<protein>
    <submittedName>
        <fullName evidence="2">Uncharacterized protein</fullName>
    </submittedName>
</protein>
<reference evidence="2" key="2">
    <citation type="journal article" date="2021" name="PeerJ">
        <title>Extensive microbial diversity within the chicken gut microbiome revealed by metagenomics and culture.</title>
        <authorList>
            <person name="Gilroy R."/>
            <person name="Ravi A."/>
            <person name="Getino M."/>
            <person name="Pursley I."/>
            <person name="Horton D.L."/>
            <person name="Alikhan N.F."/>
            <person name="Baker D."/>
            <person name="Gharbi K."/>
            <person name="Hall N."/>
            <person name="Watson M."/>
            <person name="Adriaenssens E.M."/>
            <person name="Foster-Nyarko E."/>
            <person name="Jarju S."/>
            <person name="Secka A."/>
            <person name="Antonio M."/>
            <person name="Oren A."/>
            <person name="Chaudhuri R.R."/>
            <person name="La Ragione R."/>
            <person name="Hildebrand F."/>
            <person name="Pallen M.J."/>
        </authorList>
    </citation>
    <scope>NUCLEOTIDE SEQUENCE</scope>
    <source>
        <strain evidence="2">11300</strain>
    </source>
</reference>
<evidence type="ECO:0000313" key="3">
    <source>
        <dbReference type="Proteomes" id="UP000824091"/>
    </source>
</evidence>
<proteinExistence type="predicted"/>
<keyword evidence="1" id="KW-1133">Transmembrane helix</keyword>
<comment type="caution">
    <text evidence="2">The sequence shown here is derived from an EMBL/GenBank/DDBJ whole genome shotgun (WGS) entry which is preliminary data.</text>
</comment>
<sequence>MAAIVTFIIEVILCTKGIIFAGGEKKIERARKEGKYAQGTLVELLYQNRKPEGKTVNRLYSGIYECTVEGITRTKRVVVPGNAPPKTLYFYYKKTPDHVFTEYDIGKNPFKILIYIIPVLVAFAVMTALGFRP</sequence>
<organism evidence="2 3">
    <name type="scientific">Candidatus Fimisoma avicola</name>
    <dbReference type="NCBI Taxonomy" id="2840826"/>
    <lineage>
        <taxon>Bacteria</taxon>
        <taxon>Bacillati</taxon>
        <taxon>Bacillota</taxon>
        <taxon>Clostridia</taxon>
        <taxon>Eubacteriales</taxon>
        <taxon>Candidatus Fimisoma</taxon>
    </lineage>
</organism>
<name>A0A9D1I6M8_9FIRM</name>
<keyword evidence="1" id="KW-0472">Membrane</keyword>
<feature type="transmembrane region" description="Helical" evidence="1">
    <location>
        <begin position="112"/>
        <end position="131"/>
    </location>
</feature>
<dbReference type="Proteomes" id="UP000824091">
    <property type="component" value="Unassembled WGS sequence"/>
</dbReference>
<evidence type="ECO:0000313" key="2">
    <source>
        <dbReference type="EMBL" id="HIU28173.1"/>
    </source>
</evidence>
<dbReference type="EMBL" id="DVMO01000107">
    <property type="protein sequence ID" value="HIU28173.1"/>
    <property type="molecule type" value="Genomic_DNA"/>
</dbReference>
<evidence type="ECO:0000256" key="1">
    <source>
        <dbReference type="SAM" id="Phobius"/>
    </source>
</evidence>
<accession>A0A9D1I6M8</accession>
<gene>
    <name evidence="2" type="ORF">IAD16_07340</name>
</gene>
<reference evidence="2" key="1">
    <citation type="submission" date="2020-10" db="EMBL/GenBank/DDBJ databases">
        <authorList>
            <person name="Gilroy R."/>
        </authorList>
    </citation>
    <scope>NUCLEOTIDE SEQUENCE</scope>
    <source>
        <strain evidence="2">11300</strain>
    </source>
</reference>
<keyword evidence="1" id="KW-0812">Transmembrane</keyword>